<dbReference type="OrthoDB" id="7427484at2"/>
<evidence type="ECO:0000259" key="2">
    <source>
        <dbReference type="Pfam" id="PF07811"/>
    </source>
</evidence>
<dbReference type="RefSeq" id="WP_066842310.1">
    <property type="nucleotide sequence ID" value="NZ_CP019602.1"/>
</dbReference>
<dbReference type="KEGG" id="cman:A9D14_01340"/>
<reference evidence="3 4" key="1">
    <citation type="submission" date="2017-01" db="EMBL/GenBank/DDBJ databases">
        <title>Complete genome sequence of esterase-producing bacterium Croceicoccus marinus E4A9.</title>
        <authorList>
            <person name="Wu Y.-H."/>
            <person name="Cheng H."/>
            <person name="Xu L."/>
            <person name="Huo Y.-Y."/>
            <person name="Wang C.-S."/>
            <person name="Xu X.-W."/>
        </authorList>
    </citation>
    <scope>NUCLEOTIDE SEQUENCE [LARGE SCALE GENOMIC DNA]</scope>
    <source>
        <strain evidence="3 4">E4A9</strain>
    </source>
</reference>
<keyword evidence="1" id="KW-0472">Membrane</keyword>
<feature type="transmembrane region" description="Helical" evidence="1">
    <location>
        <begin position="20"/>
        <end position="44"/>
    </location>
</feature>
<sequence>MMKRPLLKRFRKDESGVAAVEFALWSVGLFVLIAAGLDFGLYYITRSHVDESLSATAISAFDARDNVAFTTLPSYARAMANDNALAVSVSCNGTAGSCTNLSRSCACLNADRSFTAQSCGTVCSASGTSAGYYLTLDANANYSSVVVPSRLVGNGQISRSITLRLE</sequence>
<evidence type="ECO:0000256" key="1">
    <source>
        <dbReference type="SAM" id="Phobius"/>
    </source>
</evidence>
<name>A0A1Z1F8K0_9SPHN</name>
<organism evidence="3 4">
    <name type="scientific">Croceicoccus marinus</name>
    <dbReference type="NCBI Taxonomy" id="450378"/>
    <lineage>
        <taxon>Bacteria</taxon>
        <taxon>Pseudomonadati</taxon>
        <taxon>Pseudomonadota</taxon>
        <taxon>Alphaproteobacteria</taxon>
        <taxon>Sphingomonadales</taxon>
        <taxon>Erythrobacteraceae</taxon>
        <taxon>Croceicoccus</taxon>
    </lineage>
</organism>
<keyword evidence="4" id="KW-1185">Reference proteome</keyword>
<keyword evidence="1" id="KW-1133">Transmembrane helix</keyword>
<dbReference type="Pfam" id="PF07811">
    <property type="entry name" value="TadE"/>
    <property type="match status" value="1"/>
</dbReference>
<dbReference type="EMBL" id="CP019602">
    <property type="protein sequence ID" value="ARU15066.1"/>
    <property type="molecule type" value="Genomic_DNA"/>
</dbReference>
<gene>
    <name evidence="3" type="ORF">A9D14_01340</name>
</gene>
<evidence type="ECO:0000313" key="4">
    <source>
        <dbReference type="Proteomes" id="UP000195807"/>
    </source>
</evidence>
<feature type="domain" description="TadE-like" evidence="2">
    <location>
        <begin position="16"/>
        <end position="56"/>
    </location>
</feature>
<keyword evidence="1" id="KW-0812">Transmembrane</keyword>
<accession>A0A1Z1F8K0</accession>
<evidence type="ECO:0000313" key="3">
    <source>
        <dbReference type="EMBL" id="ARU15066.1"/>
    </source>
</evidence>
<dbReference type="InterPro" id="IPR012495">
    <property type="entry name" value="TadE-like_dom"/>
</dbReference>
<dbReference type="Proteomes" id="UP000195807">
    <property type="component" value="Chromosome"/>
</dbReference>
<dbReference type="AlphaFoldDB" id="A0A1Z1F8K0"/>
<protein>
    <recommendedName>
        <fullName evidence="2">TadE-like domain-containing protein</fullName>
    </recommendedName>
</protein>
<dbReference type="STRING" id="450378.GCA_001661675_00270"/>
<proteinExistence type="predicted"/>